<organism evidence="1 2">
    <name type="scientific">Elysia crispata</name>
    <name type="common">lettuce slug</name>
    <dbReference type="NCBI Taxonomy" id="231223"/>
    <lineage>
        <taxon>Eukaryota</taxon>
        <taxon>Metazoa</taxon>
        <taxon>Spiralia</taxon>
        <taxon>Lophotrochozoa</taxon>
        <taxon>Mollusca</taxon>
        <taxon>Gastropoda</taxon>
        <taxon>Heterobranchia</taxon>
        <taxon>Euthyneura</taxon>
        <taxon>Panpulmonata</taxon>
        <taxon>Sacoglossa</taxon>
        <taxon>Placobranchoidea</taxon>
        <taxon>Plakobranchidae</taxon>
        <taxon>Elysia</taxon>
    </lineage>
</organism>
<accession>A0AAE1E6C5</accession>
<reference evidence="1" key="1">
    <citation type="journal article" date="2023" name="G3 (Bethesda)">
        <title>A reference genome for the long-term kleptoplast-retaining sea slug Elysia crispata morphotype clarki.</title>
        <authorList>
            <person name="Eastman K.E."/>
            <person name="Pendleton A.L."/>
            <person name="Shaikh M.A."/>
            <person name="Suttiyut T."/>
            <person name="Ogas R."/>
            <person name="Tomko P."/>
            <person name="Gavelis G."/>
            <person name="Widhalm J.R."/>
            <person name="Wisecaver J.H."/>
        </authorList>
    </citation>
    <scope>NUCLEOTIDE SEQUENCE</scope>
    <source>
        <strain evidence="1">ECLA1</strain>
    </source>
</reference>
<keyword evidence="2" id="KW-1185">Reference proteome</keyword>
<name>A0AAE1E6C5_9GAST</name>
<protein>
    <submittedName>
        <fullName evidence="1">Uncharacterized protein</fullName>
    </submittedName>
</protein>
<sequence length="117" mass="13287">MGFRASLHRLYRYQGLYPSSPPQSASLYPRFVQCHIHTHSSPAPASSTQVSNCSQRSQFLWFSPSFSALSLAGLHGKRDFVGARLAQSLRVKRFDKSFVCRCMRLSLITWTSTTLTW</sequence>
<dbReference type="Proteomes" id="UP001283361">
    <property type="component" value="Unassembled WGS sequence"/>
</dbReference>
<dbReference type="AlphaFoldDB" id="A0AAE1E6C5"/>
<evidence type="ECO:0000313" key="2">
    <source>
        <dbReference type="Proteomes" id="UP001283361"/>
    </source>
</evidence>
<evidence type="ECO:0000313" key="1">
    <source>
        <dbReference type="EMBL" id="KAK3795195.1"/>
    </source>
</evidence>
<comment type="caution">
    <text evidence="1">The sequence shown here is derived from an EMBL/GenBank/DDBJ whole genome shotgun (WGS) entry which is preliminary data.</text>
</comment>
<gene>
    <name evidence="1" type="ORF">RRG08_056258</name>
</gene>
<proteinExistence type="predicted"/>
<dbReference type="EMBL" id="JAWDGP010001077">
    <property type="protein sequence ID" value="KAK3795195.1"/>
    <property type="molecule type" value="Genomic_DNA"/>
</dbReference>